<accession>A0A6J5T3E3</accession>
<evidence type="ECO:0000256" key="5">
    <source>
        <dbReference type="ARBA" id="ARBA00023045"/>
    </source>
</evidence>
<dbReference type="Pfam" id="PF04586">
    <property type="entry name" value="Peptidase_S78"/>
    <property type="match status" value="1"/>
</dbReference>
<dbReference type="GO" id="GO:0046797">
    <property type="term" value="P:viral procapsid maturation"/>
    <property type="evidence" value="ECO:0007669"/>
    <property type="project" value="UniProtKB-KW"/>
</dbReference>
<evidence type="ECO:0000259" key="7">
    <source>
        <dbReference type="Pfam" id="PF05065"/>
    </source>
</evidence>
<keyword evidence="3" id="KW-0378">Hydrolase</keyword>
<gene>
    <name evidence="8" type="ORF">UFOVP1656_9</name>
</gene>
<organism evidence="8">
    <name type="scientific">uncultured Caudovirales phage</name>
    <dbReference type="NCBI Taxonomy" id="2100421"/>
    <lineage>
        <taxon>Viruses</taxon>
        <taxon>Duplodnaviria</taxon>
        <taxon>Heunggongvirae</taxon>
        <taxon>Uroviricota</taxon>
        <taxon>Caudoviricetes</taxon>
        <taxon>Peduoviridae</taxon>
        <taxon>Maltschvirus</taxon>
        <taxon>Maltschvirus maltsch</taxon>
    </lineage>
</organism>
<dbReference type="InterPro" id="IPR054613">
    <property type="entry name" value="Peptidase_S78_dom"/>
</dbReference>
<dbReference type="InterPro" id="IPR054612">
    <property type="entry name" value="Phage_capsid-like_C"/>
</dbReference>
<proteinExistence type="predicted"/>
<feature type="domain" description="Prohead serine protease" evidence="6">
    <location>
        <begin position="16"/>
        <end position="158"/>
    </location>
</feature>
<evidence type="ECO:0000256" key="4">
    <source>
        <dbReference type="ARBA" id="ARBA00022950"/>
    </source>
</evidence>
<keyword evidence="5" id="KW-1273">Viral capsid maturation</keyword>
<dbReference type="GO" id="GO:0006508">
    <property type="term" value="P:proteolysis"/>
    <property type="evidence" value="ECO:0007669"/>
    <property type="project" value="UniProtKB-KW"/>
</dbReference>
<protein>
    <submittedName>
        <fullName evidence="8">Phage major capsid protein, HK97</fullName>
    </submittedName>
</protein>
<evidence type="ECO:0000259" key="6">
    <source>
        <dbReference type="Pfam" id="PF04586"/>
    </source>
</evidence>
<evidence type="ECO:0000256" key="2">
    <source>
        <dbReference type="ARBA" id="ARBA00022670"/>
    </source>
</evidence>
<keyword evidence="4" id="KW-0118">Viral capsid assembly</keyword>
<reference evidence="8" key="1">
    <citation type="submission" date="2020-05" db="EMBL/GenBank/DDBJ databases">
        <authorList>
            <person name="Chiriac C."/>
            <person name="Salcher M."/>
            <person name="Ghai R."/>
            <person name="Kavagutti S V."/>
        </authorList>
    </citation>
    <scope>NUCLEOTIDE SEQUENCE</scope>
</reference>
<evidence type="ECO:0000256" key="1">
    <source>
        <dbReference type="ARBA" id="ARBA00022612"/>
    </source>
</evidence>
<evidence type="ECO:0000313" key="8">
    <source>
        <dbReference type="EMBL" id="CAB4222129.1"/>
    </source>
</evidence>
<feature type="domain" description="Phage capsid-like C-terminal" evidence="7">
    <location>
        <begin position="271"/>
        <end position="439"/>
    </location>
</feature>
<name>A0A6J5T3E3_9CAUD</name>
<sequence length="523" mass="54744">MTSTPLDPVEINFSIKVSATDFPKREISGRIVTWNEVGSTSAGETIFTPNSITFGSSTKLLLEHNRTAPIGFLKSYKVNDLGIDATFSIGSTTAGSDALIEASSGLRDGFSVGVMADKYKNIDGILTISASTLKEVSLVTDPAIASAKVSIAASENDNSESIVEPEAPQTIEGDNEVETTPTVPDAPAEAVEASKPVNLGRVPMMTTAPRSAIVDAASYLEHSIRASLNPRSESAQWVAAADDNMGVTNPAFNPTRQLAEIINGLSNSTRGNIDAISRGTLPDSGLQFEIPKITTVPTVAIVAEEDAVPNTGTVSSFISIPIRRFAGMNTLSVELIDRSSPAFFNELLSIMGSALALAQTSAAGAALLDGALNATPQANTADGFLKYIASANAAVYASTQRFARSLVVSPEQWSNIMSYNDNGRPIYTAGQPMNSGGTVSGQSQVGVVQGLSLYVDNSGQFTGVGDYSMAVVDPMAFTWYESGSYRLDTNIVGSGQVDVSLYSYGAIASKIEAGANLFNLVAP</sequence>
<keyword evidence="2" id="KW-0645">Protease</keyword>
<dbReference type="GO" id="GO:0008233">
    <property type="term" value="F:peptidase activity"/>
    <property type="evidence" value="ECO:0007669"/>
    <property type="project" value="UniProtKB-KW"/>
</dbReference>
<keyword evidence="1" id="KW-1188">Viral release from host cell</keyword>
<dbReference type="Pfam" id="PF05065">
    <property type="entry name" value="Phage_capsid"/>
    <property type="match status" value="1"/>
</dbReference>
<dbReference type="EMBL" id="LR797510">
    <property type="protein sequence ID" value="CAB4222129.1"/>
    <property type="molecule type" value="Genomic_DNA"/>
</dbReference>
<evidence type="ECO:0000256" key="3">
    <source>
        <dbReference type="ARBA" id="ARBA00022801"/>
    </source>
</evidence>
<dbReference type="SUPFAM" id="SSF56563">
    <property type="entry name" value="Major capsid protein gp5"/>
    <property type="match status" value="1"/>
</dbReference>